<dbReference type="Gene3D" id="1.25.40.10">
    <property type="entry name" value="Tetratricopeptide repeat domain"/>
    <property type="match status" value="1"/>
</dbReference>
<dbReference type="WBParaSite" id="GPUH_0001651701-mRNA-1">
    <property type="protein sequence ID" value="GPUH_0001651701-mRNA-1"/>
    <property type="gene ID" value="GPUH_0001651701"/>
</dbReference>
<evidence type="ECO:0000313" key="6">
    <source>
        <dbReference type="EMBL" id="VDN28001.1"/>
    </source>
</evidence>
<dbReference type="PANTHER" id="PTHR23271:SF1">
    <property type="entry name" value="U3 SMALL NUCLEOLAR RNA-ASSOCIATED PROTEIN 6 HOMOLOG"/>
    <property type="match status" value="1"/>
</dbReference>
<dbReference type="GO" id="GO:0000462">
    <property type="term" value="P:maturation of SSU-rRNA from tricistronic rRNA transcript (SSU-rRNA, 5.8S rRNA, LSU-rRNA)"/>
    <property type="evidence" value="ECO:0007669"/>
    <property type="project" value="InterPro"/>
</dbReference>
<name>A0A183E6A4_9BILA</name>
<keyword evidence="3" id="KW-0677">Repeat</keyword>
<reference evidence="8" key="1">
    <citation type="submission" date="2016-06" db="UniProtKB">
        <authorList>
            <consortium name="WormBaseParasite"/>
        </authorList>
    </citation>
    <scope>IDENTIFICATION</scope>
</reference>
<reference evidence="6 7" key="2">
    <citation type="submission" date="2018-11" db="EMBL/GenBank/DDBJ databases">
        <authorList>
            <consortium name="Pathogen Informatics"/>
        </authorList>
    </citation>
    <scope>NUCLEOTIDE SEQUENCE [LARGE SCALE GENOMIC DNA]</scope>
</reference>
<accession>A0A183E6A4</accession>
<feature type="domain" description="U3 small nucleolar RNA-associated protein 6 N-terminal" evidence="5">
    <location>
        <begin position="9"/>
        <end position="84"/>
    </location>
</feature>
<dbReference type="InterPro" id="IPR011990">
    <property type="entry name" value="TPR-like_helical_dom_sf"/>
</dbReference>
<dbReference type="SUPFAM" id="SSF48452">
    <property type="entry name" value="TPR-like"/>
    <property type="match status" value="1"/>
</dbReference>
<keyword evidence="2" id="KW-0698">rRNA processing</keyword>
<dbReference type="GO" id="GO:0030515">
    <property type="term" value="F:snoRNA binding"/>
    <property type="evidence" value="ECO:0007669"/>
    <property type="project" value="InterPro"/>
</dbReference>
<dbReference type="GO" id="GO:0032040">
    <property type="term" value="C:small-subunit processome"/>
    <property type="evidence" value="ECO:0007669"/>
    <property type="project" value="TreeGrafter"/>
</dbReference>
<gene>
    <name evidence="6" type="ORF">GPUH_LOCUS16495</name>
</gene>
<evidence type="ECO:0000256" key="3">
    <source>
        <dbReference type="ARBA" id="ARBA00022737"/>
    </source>
</evidence>
<keyword evidence="4" id="KW-0539">Nucleus</keyword>
<dbReference type="OrthoDB" id="28112at2759"/>
<dbReference type="Pfam" id="PF08640">
    <property type="entry name" value="U3_assoc_6"/>
    <property type="match status" value="1"/>
</dbReference>
<evidence type="ECO:0000313" key="8">
    <source>
        <dbReference type="WBParaSite" id="GPUH_0001651701-mRNA-1"/>
    </source>
</evidence>
<organism evidence="8">
    <name type="scientific">Gongylonema pulchrum</name>
    <dbReference type="NCBI Taxonomy" id="637853"/>
    <lineage>
        <taxon>Eukaryota</taxon>
        <taxon>Metazoa</taxon>
        <taxon>Ecdysozoa</taxon>
        <taxon>Nematoda</taxon>
        <taxon>Chromadorea</taxon>
        <taxon>Rhabditida</taxon>
        <taxon>Spirurina</taxon>
        <taxon>Spiruromorpha</taxon>
        <taxon>Spiruroidea</taxon>
        <taxon>Gongylonematidae</taxon>
        <taxon>Gongylonema</taxon>
    </lineage>
</organism>
<protein>
    <submittedName>
        <fullName evidence="8">U3 small nucleolar RNA-associated protein 6-like protein</fullName>
    </submittedName>
</protein>
<keyword evidence="7" id="KW-1185">Reference proteome</keyword>
<dbReference type="EMBL" id="UYRT01083830">
    <property type="protein sequence ID" value="VDN28001.1"/>
    <property type="molecule type" value="Genomic_DNA"/>
</dbReference>
<evidence type="ECO:0000256" key="4">
    <source>
        <dbReference type="ARBA" id="ARBA00023242"/>
    </source>
</evidence>
<evidence type="ECO:0000256" key="2">
    <source>
        <dbReference type="ARBA" id="ARBA00022552"/>
    </source>
</evidence>
<proteinExistence type="predicted"/>
<dbReference type="PANTHER" id="PTHR23271">
    <property type="entry name" value="HEPATOCELLULAR CARCINOMA-ASSOCIATED ANTIGEN 66"/>
    <property type="match status" value="1"/>
</dbReference>
<evidence type="ECO:0000313" key="7">
    <source>
        <dbReference type="Proteomes" id="UP000271098"/>
    </source>
</evidence>
<comment type="subcellular location">
    <subcellularLocation>
        <location evidence="1">Nucleus</location>
        <location evidence="1">Nucleolus</location>
    </subcellularLocation>
</comment>
<dbReference type="GO" id="GO:0034388">
    <property type="term" value="C:Pwp2p-containing subcomplex of 90S preribosome"/>
    <property type="evidence" value="ECO:0007669"/>
    <property type="project" value="TreeGrafter"/>
</dbReference>
<dbReference type="InterPro" id="IPR013949">
    <property type="entry name" value="Utp6"/>
</dbReference>
<evidence type="ECO:0000259" key="5">
    <source>
        <dbReference type="Pfam" id="PF08640"/>
    </source>
</evidence>
<evidence type="ECO:0000256" key="1">
    <source>
        <dbReference type="ARBA" id="ARBA00004604"/>
    </source>
</evidence>
<dbReference type="Proteomes" id="UP000271098">
    <property type="component" value="Unassembled WGS sequence"/>
</dbReference>
<dbReference type="InterPro" id="IPR055347">
    <property type="entry name" value="UTP6_N"/>
</dbReference>
<sequence length="310" mass="36416">MAEFVEEGIEGLLPAFEALRDVQLLSPAELELLPKRCVAYEYRIQRGNKDVESFRAYVEYLKVLIKLIRLRRKRMKFQRTKENEIEGVLKTKIVSLYRQCCERFQASLFGFSFQLRVFPRDFSLFCRAAQFEFSALRSIDRARFILHQALRLYPDRTELWICLLELELDNIKWLLGRRSILTENFHPDTSLMGERREMKVAHEAQKDPNKKINVEGKSELDAVMSLRTAEAVANRALEACKSEKSALLLSFWRITKRYGVVAKRLTTQFYEKLWTPEYKSEESWIAKSELISYVSSSFYASRIPLLVLDL</sequence>
<dbReference type="AlphaFoldDB" id="A0A183E6A4"/>